<feature type="domain" description="Phosphoacetylglucosamine mutase AMG1" evidence="19">
    <location>
        <begin position="316"/>
        <end position="449"/>
    </location>
</feature>
<keyword evidence="22" id="KW-1185">Reference proteome</keyword>
<keyword evidence="6 13" id="KW-0479">Metal-binding</keyword>
<dbReference type="PROSITE" id="PS00710">
    <property type="entry name" value="PGM_PMM"/>
    <property type="match status" value="1"/>
</dbReference>
<feature type="binding site" evidence="15">
    <location>
        <begin position="392"/>
        <end position="394"/>
    </location>
    <ligand>
        <name>substrate</name>
    </ligand>
</feature>
<dbReference type="UniPathway" id="UPA00113">
    <property type="reaction ID" value="UER00530"/>
</dbReference>
<dbReference type="InterPro" id="IPR016066">
    <property type="entry name" value="A-D-PHexomutase_CS"/>
</dbReference>
<comment type="similarity">
    <text evidence="3 13">Belongs to the phosphohexose mutase family.</text>
</comment>
<dbReference type="EMBL" id="HE576757">
    <property type="protein sequence ID" value="CCC70504.1"/>
    <property type="molecule type" value="Genomic_DNA"/>
</dbReference>
<evidence type="ECO:0000256" key="13">
    <source>
        <dbReference type="PIRNR" id="PIRNR016408"/>
    </source>
</evidence>
<dbReference type="HOGENOM" id="CLU_022890_1_0_1"/>
<dbReference type="InterPro" id="IPR049022">
    <property type="entry name" value="AMG1_III"/>
</dbReference>
<dbReference type="Proteomes" id="UP000001640">
    <property type="component" value="Chromosome 6"/>
</dbReference>
<feature type="binding site" evidence="16">
    <location>
        <position position="294"/>
    </location>
    <ligand>
        <name>Mg(2+)</name>
        <dbReference type="ChEBI" id="CHEBI:18420"/>
    </ligand>
</feature>
<dbReference type="Pfam" id="PF21405">
    <property type="entry name" value="AMG1_II"/>
    <property type="match status" value="1"/>
</dbReference>
<dbReference type="Pfam" id="PF02878">
    <property type="entry name" value="PGM_PMM_I"/>
    <property type="match status" value="2"/>
</dbReference>
<dbReference type="CDD" id="cd03086">
    <property type="entry name" value="PGM3"/>
    <property type="match status" value="1"/>
</dbReference>
<evidence type="ECO:0000256" key="9">
    <source>
        <dbReference type="ARBA" id="ARBA00023235"/>
    </source>
</evidence>
<dbReference type="Gene3D" id="3.40.120.10">
    <property type="entry name" value="Alpha-D-Glucose-1,6-Bisphosphate, subunit A, domain 3"/>
    <property type="match status" value="2"/>
</dbReference>
<dbReference type="OrthoDB" id="1928at2759"/>
<evidence type="ECO:0000259" key="18">
    <source>
        <dbReference type="Pfam" id="PF02878"/>
    </source>
</evidence>
<comment type="pathway">
    <text evidence="2 13">Nucleotide-sugar biosynthesis; UDP-N-acetyl-alpha-D-glucosamine biosynthesis; N-acetyl-alpha-D-glucosamine 1-phosphate from alpha-D-glucosamine 6-phosphate (route I): step 2/2.</text>
</comment>
<dbReference type="PANTHER" id="PTHR45955:SF1">
    <property type="entry name" value="PHOSPHOACETYLGLUCOSAMINE MUTASE"/>
    <property type="match status" value="1"/>
</dbReference>
<feature type="domain" description="Phosphoacetylglucosamine mutase AMG1" evidence="20">
    <location>
        <begin position="186"/>
        <end position="301"/>
    </location>
</feature>
<feature type="binding site" evidence="16">
    <location>
        <position position="296"/>
    </location>
    <ligand>
        <name>Mg(2+)</name>
        <dbReference type="ChEBI" id="CHEBI:18420"/>
    </ligand>
</feature>
<dbReference type="Gene3D" id="3.30.310.50">
    <property type="entry name" value="Alpha-D-phosphohexomutase, C-terminal domain"/>
    <property type="match status" value="1"/>
</dbReference>
<evidence type="ECO:0000256" key="5">
    <source>
        <dbReference type="ARBA" id="ARBA00022553"/>
    </source>
</evidence>
<dbReference type="PIRSF" id="PIRSF016408">
    <property type="entry name" value="PAGM"/>
    <property type="match status" value="1"/>
</dbReference>
<comment type="catalytic activity">
    <reaction evidence="1 13">
        <text>N-acetyl-alpha-D-glucosamine 1-phosphate = N-acetyl-D-glucosamine 6-phosphate</text>
        <dbReference type="Rhea" id="RHEA:23804"/>
        <dbReference type="ChEBI" id="CHEBI:57513"/>
        <dbReference type="ChEBI" id="CHEBI:57776"/>
        <dbReference type="EC" id="5.4.2.3"/>
    </reaction>
</comment>
<evidence type="ECO:0000256" key="15">
    <source>
        <dbReference type="PIRSR" id="PIRSR016408-2"/>
    </source>
</evidence>
<keyword evidence="7 13" id="KW-0460">Magnesium</keyword>
<evidence type="ECO:0000256" key="7">
    <source>
        <dbReference type="ARBA" id="ARBA00022842"/>
    </source>
</evidence>
<keyword evidence="9 13" id="KW-0413">Isomerase</keyword>
<dbReference type="SUPFAM" id="SSF53738">
    <property type="entry name" value="Phosphoglucomutase, first 3 domains"/>
    <property type="match status" value="3"/>
</dbReference>
<evidence type="ECO:0000256" key="8">
    <source>
        <dbReference type="ARBA" id="ARBA00022990"/>
    </source>
</evidence>
<feature type="binding site" description="via phosphate group" evidence="16">
    <location>
        <position position="67"/>
    </location>
    <ligand>
        <name>Mg(2+)</name>
        <dbReference type="ChEBI" id="CHEBI:18420"/>
    </ligand>
</feature>
<dbReference type="eggNOG" id="KOG2537">
    <property type="taxonomic scope" value="Eukaryota"/>
</dbReference>
<evidence type="ECO:0000256" key="10">
    <source>
        <dbReference type="ARBA" id="ARBA00023277"/>
    </source>
</evidence>
<dbReference type="InParanoid" id="G0VG84"/>
<dbReference type="InterPro" id="IPR005843">
    <property type="entry name" value="A-D-PHexomutase_C"/>
</dbReference>
<dbReference type="OMA" id="WEAYATK"/>
<dbReference type="GO" id="GO:0006031">
    <property type="term" value="P:chitin biosynthetic process"/>
    <property type="evidence" value="ECO:0007669"/>
    <property type="project" value="EnsemblFungi"/>
</dbReference>
<evidence type="ECO:0000259" key="17">
    <source>
        <dbReference type="Pfam" id="PF00408"/>
    </source>
</evidence>
<dbReference type="FunFam" id="3.30.310.50:FF:000003">
    <property type="entry name" value="Phosphoacetylglucosamine mutase"/>
    <property type="match status" value="1"/>
</dbReference>
<evidence type="ECO:0000256" key="4">
    <source>
        <dbReference type="ARBA" id="ARBA00012731"/>
    </source>
</evidence>
<sequence>MTIDKSVLQQVYNSTCTTRDYKYTYGTAGFRDKASKLDTVMFATGIIACWRSMVLCGTPVGVMVTASHNPPLDNGVKVVEPTGAMLIQEWEPLTTKLANIAANESFEKVYDFILEVSKDPKFPFQENKPSLIIGHDSRESSPRLTKLLVNTAVEIYNADIHNYGLVTTPQLHFITSLWNAKYNKNTNDVISVDNYYNYFNASWSKFQELYDFNSFKSFENLIIDSANGIGGPKVTDLISTWPSTLRGNVSIINNSWENPNLLNNDCGADYVKTNQKLPKGIQNPSNLNLHCSFDGDADRIVFYYISEVDQKFHLLDGDKIATLFAKFLSNLLKETNLTDKLKLGVVQTAYANGSSTNYLTNVLKVPVSCTKTGVKHLHHEASTKYDIGIYFEANGHGTVLFSERFQQVLQNEPKTTATQTLLLFQKIINQTVGDAMADMLGVITVLSVSKITPSQWDQGYKDLPNKLAKVIVPDRSVFITTNQERQLTSPVGLQEKIDVAVSKVTNGRSFVRASGTEDAVRVYAEAATQEETEKLSQEVCKFVLSSVSN</sequence>
<dbReference type="FunCoup" id="G0VG84">
    <property type="interactions" value="671"/>
</dbReference>
<evidence type="ECO:0000256" key="12">
    <source>
        <dbReference type="ARBA" id="ARBA00070218"/>
    </source>
</evidence>
<dbReference type="PANTHER" id="PTHR45955">
    <property type="entry name" value="PHOSPHOACETYLGLUCOSAMINE MUTASE"/>
    <property type="match status" value="1"/>
</dbReference>
<dbReference type="AlphaFoldDB" id="G0VG84"/>
<accession>G0VG84</accession>
<reference evidence="21 22" key="1">
    <citation type="journal article" date="2011" name="Proc. Natl. Acad. Sci. U.S.A.">
        <title>Evolutionary erosion of yeast sex chromosomes by mating-type switching accidents.</title>
        <authorList>
            <person name="Gordon J.L."/>
            <person name="Armisen D."/>
            <person name="Proux-Wera E."/>
            <person name="Oheigeartaigh S.S."/>
            <person name="Byrne K.P."/>
            <person name="Wolfe K.H."/>
        </authorList>
    </citation>
    <scope>NUCLEOTIDE SEQUENCE [LARGE SCALE GENOMIC DNA]</scope>
    <source>
        <strain evidence="22">ATCC 76901 / BCRC 22586 / CBS 4309 / NBRC 1992 / NRRL Y-12630</strain>
    </source>
</reference>
<feature type="binding site" evidence="16">
    <location>
        <position position="298"/>
    </location>
    <ligand>
        <name>Mg(2+)</name>
        <dbReference type="ChEBI" id="CHEBI:18420"/>
    </ligand>
</feature>
<evidence type="ECO:0000256" key="1">
    <source>
        <dbReference type="ARBA" id="ARBA00000558"/>
    </source>
</evidence>
<feature type="binding site" evidence="15">
    <location>
        <begin position="512"/>
        <end position="516"/>
    </location>
    <ligand>
        <name>substrate</name>
    </ligand>
</feature>
<feature type="active site" description="Phosphoserine intermediate" evidence="14">
    <location>
        <position position="67"/>
    </location>
</feature>
<evidence type="ECO:0000313" key="21">
    <source>
        <dbReference type="EMBL" id="CCC70504.1"/>
    </source>
</evidence>
<keyword evidence="8" id="KW-0007">Acetylation</keyword>
<comment type="function">
    <text evidence="13">Catalyzes the conversion of GlcNAc-6-P into GlcNAc-1-P during the synthesis of uridine diphosphate/UDP-GlcNAc, which is a biosynthetic precursor of chitin and also supplies the amino sugars for N-linked oligosaccharides of glycoproteins.</text>
</comment>
<evidence type="ECO:0000256" key="11">
    <source>
        <dbReference type="ARBA" id="ARBA00060228"/>
    </source>
</evidence>
<feature type="domain" description="Alpha-D-phosphohexomutase C-terminal" evidence="17">
    <location>
        <begin position="492"/>
        <end position="540"/>
    </location>
</feature>
<comment type="cofactor">
    <cofactor evidence="13 16">
        <name>Mg(2+)</name>
        <dbReference type="ChEBI" id="CHEBI:18420"/>
    </cofactor>
    <text evidence="13 16">Binds 1 Mg(2+) ion per subunit.</text>
</comment>
<dbReference type="RefSeq" id="XP_003676860.1">
    <property type="nucleotide sequence ID" value="XM_003676812.1"/>
</dbReference>
<feature type="binding site" evidence="15">
    <location>
        <position position="521"/>
    </location>
    <ligand>
        <name>substrate</name>
    </ligand>
</feature>
<dbReference type="InterPro" id="IPR005844">
    <property type="entry name" value="A-D-PHexomutase_a/b/a-I"/>
</dbReference>
<dbReference type="Pfam" id="PF00408">
    <property type="entry name" value="PGM_PMM_IV"/>
    <property type="match status" value="1"/>
</dbReference>
<dbReference type="InterPro" id="IPR016055">
    <property type="entry name" value="A-D-PHexomutase_a/b/a-I/II/III"/>
</dbReference>
<gene>
    <name evidence="21" type="primary">NCAS0F00200</name>
    <name evidence="21" type="ordered locus">NCAS_0F00200</name>
</gene>
<evidence type="ECO:0000256" key="3">
    <source>
        <dbReference type="ARBA" id="ARBA00010231"/>
    </source>
</evidence>
<proteinExistence type="inferred from homology"/>
<feature type="domain" description="Alpha-D-phosphohexomutase alpha/beta/alpha" evidence="18">
    <location>
        <begin position="126"/>
        <end position="180"/>
    </location>
</feature>
<dbReference type="GO" id="GO:0004610">
    <property type="term" value="F:phosphoacetylglucosamine mutase activity"/>
    <property type="evidence" value="ECO:0007669"/>
    <property type="project" value="UniProtKB-UniRule"/>
</dbReference>
<evidence type="ECO:0000313" key="22">
    <source>
        <dbReference type="Proteomes" id="UP000001640"/>
    </source>
</evidence>
<dbReference type="InterPro" id="IPR036900">
    <property type="entry name" value="A-D-PHexomutase_C_sf"/>
</dbReference>
<name>G0VG84_NAUCA</name>
<feature type="domain" description="Alpha-D-phosphohexomutase alpha/beta/alpha" evidence="18">
    <location>
        <begin position="58"/>
        <end position="102"/>
    </location>
</feature>
<dbReference type="EC" id="5.4.2.3" evidence="4 13"/>
<dbReference type="GO" id="GO:0006048">
    <property type="term" value="P:UDP-N-acetylglucosamine biosynthetic process"/>
    <property type="evidence" value="ECO:0007669"/>
    <property type="project" value="UniProtKB-UniRule"/>
</dbReference>
<dbReference type="SUPFAM" id="SSF55957">
    <property type="entry name" value="Phosphoglucomutase, C-terminal domain"/>
    <property type="match status" value="1"/>
</dbReference>
<evidence type="ECO:0000256" key="2">
    <source>
        <dbReference type="ARBA" id="ARBA00004865"/>
    </source>
</evidence>
<keyword evidence="5" id="KW-0597">Phosphoprotein</keyword>
<protein>
    <recommendedName>
        <fullName evidence="12 13">Phosphoacetylglucosamine mutase</fullName>
        <shortName evidence="13">PAGM</shortName>
        <ecNumber evidence="4 13">5.4.2.3</ecNumber>
    </recommendedName>
    <alternativeName>
        <fullName evidence="13">Acetylglucosamine phosphomutase</fullName>
    </alternativeName>
    <alternativeName>
        <fullName evidence="13">N-acetylglucosamine-phosphate mutase</fullName>
    </alternativeName>
</protein>
<dbReference type="Pfam" id="PF21404">
    <property type="entry name" value="AMG1_III"/>
    <property type="match status" value="1"/>
</dbReference>
<dbReference type="GO" id="GO:0005975">
    <property type="term" value="P:carbohydrate metabolic process"/>
    <property type="evidence" value="ECO:0007669"/>
    <property type="project" value="InterPro"/>
</dbReference>
<reference key="2">
    <citation type="submission" date="2011-08" db="EMBL/GenBank/DDBJ databases">
        <title>Genome sequence of Naumovozyma castellii.</title>
        <authorList>
            <person name="Gordon J.L."/>
            <person name="Armisen D."/>
            <person name="Proux-Wera E."/>
            <person name="OhEigeartaigh S.S."/>
            <person name="Byrne K.P."/>
            <person name="Wolfe K.H."/>
        </authorList>
    </citation>
    <scope>NUCLEOTIDE SEQUENCE</scope>
    <source>
        <strain>Type strain:CBS 4309</strain>
    </source>
</reference>
<comment type="function">
    <text evidence="11">Catalyzes the conversion of GlcNAc-6-P into GlcNAc-1-P during the synthesis of uridine diphosphate/UDP-GlcNAc, a sugar nucleotide critical to multiple glycosylation pathways including protein N- and O-glycosylation.</text>
</comment>
<organism evidence="21 22">
    <name type="scientific">Naumovozyma castellii</name>
    <name type="common">Yeast</name>
    <name type="synonym">Saccharomyces castellii</name>
    <dbReference type="NCBI Taxonomy" id="27288"/>
    <lineage>
        <taxon>Eukaryota</taxon>
        <taxon>Fungi</taxon>
        <taxon>Dikarya</taxon>
        <taxon>Ascomycota</taxon>
        <taxon>Saccharomycotina</taxon>
        <taxon>Saccharomycetes</taxon>
        <taxon>Saccharomycetales</taxon>
        <taxon>Saccharomycetaceae</taxon>
        <taxon>Naumovozyma</taxon>
    </lineage>
</organism>
<dbReference type="GO" id="GO:0000287">
    <property type="term" value="F:magnesium ion binding"/>
    <property type="evidence" value="ECO:0007669"/>
    <property type="project" value="InterPro"/>
</dbReference>
<dbReference type="KEGG" id="ncs:NCAS_0F00200"/>
<dbReference type="GeneID" id="96904153"/>
<evidence type="ECO:0000259" key="19">
    <source>
        <dbReference type="Pfam" id="PF21404"/>
    </source>
</evidence>
<evidence type="ECO:0000256" key="6">
    <source>
        <dbReference type="ARBA" id="ARBA00022723"/>
    </source>
</evidence>
<dbReference type="FunFam" id="3.40.120.10:FF:000013">
    <property type="entry name" value="Phosphoacetylglucosamine mutase"/>
    <property type="match status" value="1"/>
</dbReference>
<evidence type="ECO:0000256" key="16">
    <source>
        <dbReference type="PIRSR" id="PIRSR016408-3"/>
    </source>
</evidence>
<evidence type="ECO:0000256" key="14">
    <source>
        <dbReference type="PIRSR" id="PIRSR016408-1"/>
    </source>
</evidence>
<dbReference type="InterPro" id="IPR049023">
    <property type="entry name" value="AMG1_II"/>
</dbReference>
<dbReference type="STRING" id="1064592.G0VG84"/>
<evidence type="ECO:0000259" key="20">
    <source>
        <dbReference type="Pfam" id="PF21405"/>
    </source>
</evidence>
<dbReference type="FunFam" id="3.40.120.10:FF:000015">
    <property type="entry name" value="Phosphoacetylglucosamine mutase"/>
    <property type="match status" value="1"/>
</dbReference>
<keyword evidence="10" id="KW-0119">Carbohydrate metabolism</keyword>
<dbReference type="InterPro" id="IPR016657">
    <property type="entry name" value="PAGM"/>
</dbReference>